<dbReference type="RefSeq" id="WP_149469456.1">
    <property type="nucleotide sequence ID" value="NZ_QOKW01000009.1"/>
</dbReference>
<reference evidence="1 2" key="1">
    <citation type="submission" date="2018-07" db="EMBL/GenBank/DDBJ databases">
        <title>Genome sequence of Azospirillum sp. ATCC 49961.</title>
        <authorList>
            <person name="Sant'Anna F.H."/>
            <person name="Baldani J.I."/>
            <person name="Zilli J.E."/>
            <person name="Reis V.M."/>
            <person name="Hartmann A."/>
            <person name="Cruz L."/>
            <person name="de Souza E.M."/>
            <person name="de Oliveira Pedrosa F."/>
            <person name="Passaglia L.M.P."/>
        </authorList>
    </citation>
    <scope>NUCLEOTIDE SEQUENCE [LARGE SCALE GENOMIC DNA]</scope>
    <source>
        <strain evidence="1 2">ATCC 49961</strain>
    </source>
</reference>
<name>A0A9W7NJ86_9PROT</name>
<evidence type="ECO:0000313" key="2">
    <source>
        <dbReference type="Proteomes" id="UP000480854"/>
    </source>
</evidence>
<comment type="caution">
    <text evidence="1">The sequence shown here is derived from an EMBL/GenBank/DDBJ whole genome shotgun (WGS) entry which is preliminary data.</text>
</comment>
<accession>A0A9W7NJ86</accession>
<proteinExistence type="predicted"/>
<protein>
    <submittedName>
        <fullName evidence="1">Uncharacterized protein</fullName>
    </submittedName>
</protein>
<dbReference type="EMBL" id="QOKW01000009">
    <property type="protein sequence ID" value="KAA0680355.1"/>
    <property type="molecule type" value="Genomic_DNA"/>
</dbReference>
<organism evidence="1 2">
    <name type="scientific">Roseomonas genomospecies 6</name>
    <dbReference type="NCBI Taxonomy" id="214106"/>
    <lineage>
        <taxon>Bacteria</taxon>
        <taxon>Pseudomonadati</taxon>
        <taxon>Pseudomonadota</taxon>
        <taxon>Alphaproteobacteria</taxon>
        <taxon>Acetobacterales</taxon>
        <taxon>Roseomonadaceae</taxon>
        <taxon>Roseomonas</taxon>
    </lineage>
</organism>
<dbReference type="Proteomes" id="UP000480854">
    <property type="component" value="Unassembled WGS sequence"/>
</dbReference>
<sequence>MDTVRARIIDELVQVGLWLDQTATVASRHSIVAAHRTLQTKGMLFGSRNAKRDPRDVPAWLTDFRAEQRLDAIHIGVRSSTSEVMLVTGCLPADLPDDVRSDFATCITMMPAWLSGPLGRSLSDGDLRVAVLDAAAMAALPRWLALTLADARWHHAGSGVLLCCDRCILATFGAQDGLDVGPHYDFGPLQVPGPVADPKKRVLAEAIAFYEAVAGALFMRAGDVAAEVLRTALMDDGGRIIDRAWDRHSRTSGHWKNSVAHWIATQMTGGIGPGEYPRCFADSVLRHLAGGCRCTKPEALAHAIVYALTEDGYSCTRHRVQGALEIAAACYMTSDETVRSAVTHPEGHA</sequence>
<evidence type="ECO:0000313" key="1">
    <source>
        <dbReference type="EMBL" id="KAA0680355.1"/>
    </source>
</evidence>
<gene>
    <name evidence="1" type="ORF">DS843_13660</name>
</gene>
<dbReference type="AlphaFoldDB" id="A0A9W7NJ86"/>
<keyword evidence="2" id="KW-1185">Reference proteome</keyword>